<reference evidence="1" key="1">
    <citation type="submission" date="2020-08" db="EMBL/GenBank/DDBJ databases">
        <title>Genomic Encyclopedia of Type Strains, Phase III (KMG-III): the genomes of soil and plant-associated and newly described type strains.</title>
        <authorList>
            <person name="Whitman W."/>
        </authorList>
    </citation>
    <scope>NUCLEOTIDE SEQUENCE [LARGE SCALE GENOMIC DNA]</scope>
    <source>
        <strain evidence="1">CECT 8628</strain>
    </source>
</reference>
<dbReference type="Proteomes" id="UP000539265">
    <property type="component" value="Unassembled WGS sequence"/>
</dbReference>
<keyword evidence="2" id="KW-1185">Reference proteome</keyword>
<name>A0A839SB12_9SPHI</name>
<gene>
    <name evidence="1" type="ORF">FHS11_000181</name>
</gene>
<dbReference type="RefSeq" id="WP_157750528.1">
    <property type="nucleotide sequence ID" value="NZ_AP017313.1"/>
</dbReference>
<protein>
    <submittedName>
        <fullName evidence="1">Uncharacterized protein</fullName>
    </submittedName>
</protein>
<proteinExistence type="predicted"/>
<accession>A0A839SB12</accession>
<organism evidence="1 2">
    <name type="scientific">Mucilaginibacter gotjawali</name>
    <dbReference type="NCBI Taxonomy" id="1550579"/>
    <lineage>
        <taxon>Bacteria</taxon>
        <taxon>Pseudomonadati</taxon>
        <taxon>Bacteroidota</taxon>
        <taxon>Sphingobacteriia</taxon>
        <taxon>Sphingobacteriales</taxon>
        <taxon>Sphingobacteriaceae</taxon>
        <taxon>Mucilaginibacter</taxon>
    </lineage>
</organism>
<sequence>MATALLLVFLIDVITVINSLYTFQSVGNNLLFTLNKGLKKVTICSNDITEIKHALPGLINRSSPVKETKRGVIFFKVSKAGNRVVVMTARLIELTNKVGNSITYLNTYHNQTGSPGLPGCLTPSIVTNQFIHSGKLISRINQFFYEENIKLSFMPPCNHRVDKMR</sequence>
<dbReference type="EMBL" id="JACHWX010000001">
    <property type="protein sequence ID" value="MBB3053777.1"/>
    <property type="molecule type" value="Genomic_DNA"/>
</dbReference>
<dbReference type="AlphaFoldDB" id="A0A839SB12"/>
<evidence type="ECO:0000313" key="1">
    <source>
        <dbReference type="EMBL" id="MBB3053777.1"/>
    </source>
</evidence>
<evidence type="ECO:0000313" key="2">
    <source>
        <dbReference type="Proteomes" id="UP000539265"/>
    </source>
</evidence>
<comment type="caution">
    <text evidence="1">The sequence shown here is derived from an EMBL/GenBank/DDBJ whole genome shotgun (WGS) entry which is preliminary data.</text>
</comment>